<feature type="domain" description="AAA+ ATPase" evidence="16">
    <location>
        <begin position="195"/>
        <end position="334"/>
    </location>
</feature>
<dbReference type="SUPFAM" id="SSF52540">
    <property type="entry name" value="P-loop containing nucleoside triphosphate hydrolases"/>
    <property type="match status" value="1"/>
</dbReference>
<dbReference type="EC" id="3.4.24.-" evidence="13"/>
<dbReference type="Gene3D" id="1.20.58.760">
    <property type="entry name" value="Peptidase M41"/>
    <property type="match status" value="1"/>
</dbReference>
<evidence type="ECO:0000256" key="1">
    <source>
        <dbReference type="ARBA" id="ARBA00004370"/>
    </source>
</evidence>
<dbReference type="NCBIfam" id="TIGR01241">
    <property type="entry name" value="FtsH_fam"/>
    <property type="match status" value="1"/>
</dbReference>
<feature type="transmembrane region" description="Helical" evidence="13">
    <location>
        <begin position="109"/>
        <end position="130"/>
    </location>
</feature>
<evidence type="ECO:0000256" key="4">
    <source>
        <dbReference type="ARBA" id="ARBA00022692"/>
    </source>
</evidence>
<dbReference type="Pfam" id="PF01434">
    <property type="entry name" value="Peptidase_M41"/>
    <property type="match status" value="1"/>
</dbReference>
<evidence type="ECO:0000256" key="5">
    <source>
        <dbReference type="ARBA" id="ARBA00022723"/>
    </source>
</evidence>
<keyword evidence="3 13" id="KW-0645">Protease</keyword>
<dbReference type="CDD" id="cd19501">
    <property type="entry name" value="RecA-like_FtsH"/>
    <property type="match status" value="1"/>
</dbReference>
<dbReference type="InterPro" id="IPR041569">
    <property type="entry name" value="AAA_lid_3"/>
</dbReference>
<comment type="subcellular location">
    <subcellularLocation>
        <location evidence="13">Cell membrane</location>
        <topology evidence="13">Multi-pass membrane protein</topology>
        <orientation evidence="13">Cytoplasmic side</orientation>
    </subcellularLocation>
    <subcellularLocation>
        <location evidence="1">Membrane</location>
    </subcellularLocation>
</comment>
<keyword evidence="12 13" id="KW-0472">Membrane</keyword>
<dbReference type="Pfam" id="PF06480">
    <property type="entry name" value="FtsH_ext"/>
    <property type="match status" value="1"/>
</dbReference>
<dbReference type="InterPro" id="IPR000642">
    <property type="entry name" value="Peptidase_M41"/>
</dbReference>
<keyword evidence="10 13" id="KW-1133">Transmembrane helix</keyword>
<feature type="binding site" evidence="13">
    <location>
        <position position="429"/>
    </location>
    <ligand>
        <name>Zn(2+)</name>
        <dbReference type="ChEBI" id="CHEBI:29105"/>
        <note>catalytic</note>
    </ligand>
</feature>
<feature type="binding site" evidence="13">
    <location>
        <position position="501"/>
    </location>
    <ligand>
        <name>Zn(2+)</name>
        <dbReference type="ChEBI" id="CHEBI:29105"/>
        <note>catalytic</note>
    </ligand>
</feature>
<reference evidence="17 18" key="1">
    <citation type="submission" date="2020-08" db="EMBL/GenBank/DDBJ databases">
        <authorList>
            <person name="Liu C."/>
            <person name="Sun Q."/>
        </authorList>
    </citation>
    <scope>NUCLEOTIDE SEQUENCE [LARGE SCALE GENOMIC DNA]</scope>
    <source>
        <strain evidence="17 18">NSJ-45</strain>
    </source>
</reference>
<comment type="similarity">
    <text evidence="14">Belongs to the AAA ATPase family.</text>
</comment>
<evidence type="ECO:0000256" key="11">
    <source>
        <dbReference type="ARBA" id="ARBA00023049"/>
    </source>
</evidence>
<keyword evidence="18" id="KW-1185">Reference proteome</keyword>
<dbReference type="Gene3D" id="3.30.720.210">
    <property type="match status" value="1"/>
</dbReference>
<keyword evidence="4 13" id="KW-0812">Transmembrane</keyword>
<comment type="similarity">
    <text evidence="2 13">In the C-terminal section; belongs to the peptidase M41 family.</text>
</comment>
<dbReference type="InterPro" id="IPR003959">
    <property type="entry name" value="ATPase_AAA_core"/>
</dbReference>
<dbReference type="InterPro" id="IPR011546">
    <property type="entry name" value="Pept_M41_FtsH_extracell"/>
</dbReference>
<evidence type="ECO:0000256" key="6">
    <source>
        <dbReference type="ARBA" id="ARBA00022741"/>
    </source>
</evidence>
<evidence type="ECO:0000313" key="17">
    <source>
        <dbReference type="EMBL" id="MBC6004521.1"/>
    </source>
</evidence>
<evidence type="ECO:0000256" key="7">
    <source>
        <dbReference type="ARBA" id="ARBA00022801"/>
    </source>
</evidence>
<comment type="subunit">
    <text evidence="13">Homohexamer.</text>
</comment>
<dbReference type="InterPro" id="IPR003593">
    <property type="entry name" value="AAA+_ATPase"/>
</dbReference>
<keyword evidence="9 13" id="KW-0067">ATP-binding</keyword>
<dbReference type="SMART" id="SM00382">
    <property type="entry name" value="AAA"/>
    <property type="match status" value="1"/>
</dbReference>
<evidence type="ECO:0000256" key="13">
    <source>
        <dbReference type="HAMAP-Rule" id="MF_01458"/>
    </source>
</evidence>
<name>A0ABR7K669_9FIRM</name>
<comment type="caution">
    <text evidence="17">The sequence shown here is derived from an EMBL/GenBank/DDBJ whole genome shotgun (WGS) entry which is preliminary data.</text>
</comment>
<evidence type="ECO:0000313" key="18">
    <source>
        <dbReference type="Proteomes" id="UP000611796"/>
    </source>
</evidence>
<dbReference type="Gene3D" id="3.40.50.300">
    <property type="entry name" value="P-loop containing nucleotide triphosphate hydrolases"/>
    <property type="match status" value="1"/>
</dbReference>
<evidence type="ECO:0000256" key="9">
    <source>
        <dbReference type="ARBA" id="ARBA00022840"/>
    </source>
</evidence>
<feature type="region of interest" description="Disordered" evidence="15">
    <location>
        <begin position="612"/>
        <end position="645"/>
    </location>
</feature>
<feature type="transmembrane region" description="Helical" evidence="13">
    <location>
        <begin position="7"/>
        <end position="26"/>
    </location>
</feature>
<feature type="compositionally biased region" description="Basic and acidic residues" evidence="15">
    <location>
        <begin position="621"/>
        <end position="639"/>
    </location>
</feature>
<dbReference type="Pfam" id="PF17862">
    <property type="entry name" value="AAA_lid_3"/>
    <property type="match status" value="1"/>
</dbReference>
<feature type="binding site" evidence="13">
    <location>
        <begin position="203"/>
        <end position="210"/>
    </location>
    <ligand>
        <name>ATP</name>
        <dbReference type="ChEBI" id="CHEBI:30616"/>
    </ligand>
</feature>
<keyword evidence="7 13" id="KW-0378">Hydrolase</keyword>
<evidence type="ECO:0000259" key="16">
    <source>
        <dbReference type="SMART" id="SM00382"/>
    </source>
</evidence>
<evidence type="ECO:0000256" key="12">
    <source>
        <dbReference type="ARBA" id="ARBA00023136"/>
    </source>
</evidence>
<feature type="active site" evidence="13">
    <location>
        <position position="426"/>
    </location>
</feature>
<dbReference type="PANTHER" id="PTHR23076:SF113">
    <property type="entry name" value="ATP-DEPENDENT ZINC METALLOPROTEASE FTSH 1, CHLOROPLASTIC-RELATED"/>
    <property type="match status" value="1"/>
</dbReference>
<feature type="binding site" evidence="13">
    <location>
        <position position="425"/>
    </location>
    <ligand>
        <name>Zn(2+)</name>
        <dbReference type="ChEBI" id="CHEBI:29105"/>
        <note>catalytic</note>
    </ligand>
</feature>
<dbReference type="Pfam" id="PF00004">
    <property type="entry name" value="AAA"/>
    <property type="match status" value="1"/>
</dbReference>
<evidence type="ECO:0000256" key="14">
    <source>
        <dbReference type="RuleBase" id="RU003651"/>
    </source>
</evidence>
<dbReference type="InterPro" id="IPR027417">
    <property type="entry name" value="P-loop_NTPase"/>
</dbReference>
<dbReference type="InterPro" id="IPR037219">
    <property type="entry name" value="Peptidase_M41-like"/>
</dbReference>
<evidence type="ECO:0000256" key="15">
    <source>
        <dbReference type="SAM" id="MobiDB-lite"/>
    </source>
</evidence>
<comment type="cofactor">
    <cofactor evidence="13">
        <name>Zn(2+)</name>
        <dbReference type="ChEBI" id="CHEBI:29105"/>
    </cofactor>
    <text evidence="13">Binds 1 zinc ion per subunit.</text>
</comment>
<dbReference type="Proteomes" id="UP000611796">
    <property type="component" value="Unassembled WGS sequence"/>
</dbReference>
<dbReference type="InterPro" id="IPR005936">
    <property type="entry name" value="FtsH"/>
</dbReference>
<evidence type="ECO:0000256" key="10">
    <source>
        <dbReference type="ARBA" id="ARBA00022989"/>
    </source>
</evidence>
<dbReference type="EMBL" id="JACRWD010000006">
    <property type="protein sequence ID" value="MBC6004521.1"/>
    <property type="molecule type" value="Genomic_DNA"/>
</dbReference>
<dbReference type="InterPro" id="IPR003960">
    <property type="entry name" value="ATPase_AAA_CS"/>
</dbReference>
<keyword evidence="13" id="KW-1003">Cell membrane</keyword>
<dbReference type="PANTHER" id="PTHR23076">
    <property type="entry name" value="METALLOPROTEASE M41 FTSH"/>
    <property type="match status" value="1"/>
</dbReference>
<dbReference type="PROSITE" id="PS00674">
    <property type="entry name" value="AAA"/>
    <property type="match status" value="1"/>
</dbReference>
<protein>
    <recommendedName>
        <fullName evidence="13">ATP-dependent zinc metalloprotease FtsH</fullName>
        <ecNumber evidence="13">3.4.24.-</ecNumber>
    </recommendedName>
</protein>
<keyword evidence="8 13" id="KW-0862">Zinc</keyword>
<dbReference type="SUPFAM" id="SSF140990">
    <property type="entry name" value="FtsH protease domain-like"/>
    <property type="match status" value="1"/>
</dbReference>
<keyword evidence="5 13" id="KW-0479">Metal-binding</keyword>
<dbReference type="HAMAP" id="MF_01458">
    <property type="entry name" value="FtsH"/>
    <property type="match status" value="1"/>
</dbReference>
<organism evidence="17 18">
    <name type="scientific">Paeniclostridium hominis</name>
    <dbReference type="NCBI Taxonomy" id="2764329"/>
    <lineage>
        <taxon>Bacteria</taxon>
        <taxon>Bacillati</taxon>
        <taxon>Bacillota</taxon>
        <taxon>Clostridia</taxon>
        <taxon>Peptostreptococcales</taxon>
        <taxon>Peptostreptococcaceae</taxon>
        <taxon>Paeniclostridium</taxon>
    </lineage>
</organism>
<evidence type="ECO:0000256" key="3">
    <source>
        <dbReference type="ARBA" id="ARBA00022670"/>
    </source>
</evidence>
<evidence type="ECO:0000256" key="2">
    <source>
        <dbReference type="ARBA" id="ARBA00010044"/>
    </source>
</evidence>
<keyword evidence="11 13" id="KW-0482">Metalloprotease</keyword>
<dbReference type="RefSeq" id="WP_187006637.1">
    <property type="nucleotide sequence ID" value="NZ_JACRWD010000006.1"/>
</dbReference>
<comment type="similarity">
    <text evidence="13">In the central section; belongs to the AAA ATPase family.</text>
</comment>
<sequence length="645" mass="71590">MNKFLKGAGFYLLIFIIIVGIVQFSGSSTDKVEEMKFSSVYRELMKENISSIKIVEDTVLEGTIKSTNKKFKTYIPEEIQSQQLANELLKQADEGKLQLTGAPKPTTPWFFEILPSLFMLFFVLILWFVFMNQSQGGGGKVMNFGKSKAKVHKDDEKTRVTFKDVAGLNEEKEDLQEVVDFLKNPKKYIDLGARIPKGILMVGPPGTGKTYLSRAVAGEAGVPFFSISGSDFVEMFVGVGASRVRSLFEDAKKNAPAIIFIDEIDAVGRKRGAGLGGGHDEREQTLNQLLVEMDGFGVNQGIIIMAATNRPDILDPALLRPGRFDRQVVVGAPDVKGREAIFKVHSKNKPLEDDVKVEVLARRTPGFTPADIENLMNEAAILTARKREKKIKMETIEEAITKVIAGVAKKSRVISEPERKLTAYHEAGHAVCAHVLEHVSPVHQVTIVPRGRAGGFTMQLPVEDKFYATKNEMKENIIVLLGGRVAEELTLDDISTGASNDLERVSATARQMVTKYGMSSKLGPMTFGDSEEEVFLGNSIGSKRNYSEEVAFEIDNEIKDIVDVAYKKTKKLLQDNMDSLEYVAQALLVYETLDADQFIKAFNKELPLEAKSENATTEEVVDTKEEKIDLSKDINKDQNDDQINN</sequence>
<evidence type="ECO:0000256" key="8">
    <source>
        <dbReference type="ARBA" id="ARBA00022833"/>
    </source>
</evidence>
<gene>
    <name evidence="13" type="primary">ftsH</name>
    <name evidence="17" type="ORF">H8891_12005</name>
</gene>
<proteinExistence type="inferred from homology"/>
<comment type="function">
    <text evidence="13">Acts as a processive, ATP-dependent zinc metallopeptidase for both cytoplasmic and membrane proteins. Plays a role in the quality control of integral membrane proteins.</text>
</comment>
<accession>A0ABR7K669</accession>
<keyword evidence="6 13" id="KW-0547">Nucleotide-binding</keyword>
<dbReference type="Gene3D" id="1.10.8.60">
    <property type="match status" value="1"/>
</dbReference>